<dbReference type="PANTHER" id="PTHR43209">
    <property type="entry name" value="TRNA SULFURTRANSFERASE"/>
    <property type="match status" value="1"/>
</dbReference>
<accession>T1DD35</accession>
<gene>
    <name evidence="2" type="ORF">B1B_00241</name>
</gene>
<dbReference type="PANTHER" id="PTHR43209:SF1">
    <property type="entry name" value="TRNA SULFURTRANSFERASE"/>
    <property type="match status" value="1"/>
</dbReference>
<name>T1DD35_9ZZZZ</name>
<dbReference type="InterPro" id="IPR049962">
    <property type="entry name" value="THUMP_ThiI"/>
</dbReference>
<reference evidence="2" key="1">
    <citation type="submission" date="2013-08" db="EMBL/GenBank/DDBJ databases">
        <authorList>
            <person name="Mendez C."/>
            <person name="Richter M."/>
            <person name="Ferrer M."/>
            <person name="Sanchez J."/>
        </authorList>
    </citation>
    <scope>NUCLEOTIDE SEQUENCE</scope>
</reference>
<dbReference type="GO" id="GO:0005829">
    <property type="term" value="C:cytosol"/>
    <property type="evidence" value="ECO:0007669"/>
    <property type="project" value="TreeGrafter"/>
</dbReference>
<feature type="non-terminal residue" evidence="2">
    <location>
        <position position="118"/>
    </location>
</feature>
<dbReference type="Pfam" id="PF02926">
    <property type="entry name" value="THUMP"/>
    <property type="match status" value="1"/>
</dbReference>
<sequence length="118" mass="12802">MSADRGHLYVEVAEARAAVPVLRRIFGVVSVSPVEVVPSDVEGIATEAVRLSREHLTKGGSFAVRARRNGTHPFTSQALAARVGEAVLAANPDREIRVDLGHPDLEIHVEVRANRTYL</sequence>
<comment type="caution">
    <text evidence="2">The sequence shown here is derived from an EMBL/GenBank/DDBJ whole genome shotgun (WGS) entry which is preliminary data.</text>
</comment>
<feature type="domain" description="THUMP" evidence="1">
    <location>
        <begin position="16"/>
        <end position="118"/>
    </location>
</feature>
<dbReference type="GO" id="GO:0002937">
    <property type="term" value="P:tRNA 4-thiouridine biosynthesis"/>
    <property type="evidence" value="ECO:0007669"/>
    <property type="project" value="TreeGrafter"/>
</dbReference>
<dbReference type="GO" id="GO:0052837">
    <property type="term" value="P:thiazole biosynthetic process"/>
    <property type="evidence" value="ECO:0007669"/>
    <property type="project" value="TreeGrafter"/>
</dbReference>
<proteinExistence type="predicted"/>
<dbReference type="SMART" id="SM00981">
    <property type="entry name" value="THUMP"/>
    <property type="match status" value="1"/>
</dbReference>
<dbReference type="InterPro" id="IPR004114">
    <property type="entry name" value="THUMP_dom"/>
</dbReference>
<dbReference type="EMBL" id="AUZY01000185">
    <property type="protein sequence ID" value="EQD79364.1"/>
    <property type="molecule type" value="Genomic_DNA"/>
</dbReference>
<dbReference type="CDD" id="cd11716">
    <property type="entry name" value="THUMP_ThiI"/>
    <property type="match status" value="1"/>
</dbReference>
<dbReference type="InterPro" id="IPR050102">
    <property type="entry name" value="tRNA_sulfurtransferase_ThiI"/>
</dbReference>
<reference evidence="2" key="2">
    <citation type="journal article" date="2014" name="ISME J.">
        <title>Microbial stratification in low pH oxic and suboxic macroscopic growths along an acid mine drainage.</title>
        <authorList>
            <person name="Mendez-Garcia C."/>
            <person name="Mesa V."/>
            <person name="Sprenger R.R."/>
            <person name="Richter M."/>
            <person name="Diez M.S."/>
            <person name="Solano J."/>
            <person name="Bargiela R."/>
            <person name="Golyshina O.V."/>
            <person name="Manteca A."/>
            <person name="Ramos J.L."/>
            <person name="Gallego J.R."/>
            <person name="Llorente I."/>
            <person name="Martins Dos Santos V.A."/>
            <person name="Jensen O.N."/>
            <person name="Pelaez A.I."/>
            <person name="Sanchez J."/>
            <person name="Ferrer M."/>
        </authorList>
    </citation>
    <scope>NUCLEOTIDE SEQUENCE</scope>
</reference>
<dbReference type="PROSITE" id="PS51165">
    <property type="entry name" value="THUMP"/>
    <property type="match status" value="1"/>
</dbReference>
<dbReference type="GO" id="GO:0003723">
    <property type="term" value="F:RNA binding"/>
    <property type="evidence" value="ECO:0007669"/>
    <property type="project" value="InterPro"/>
</dbReference>
<dbReference type="SUPFAM" id="SSF143437">
    <property type="entry name" value="THUMP domain-like"/>
    <property type="match status" value="1"/>
</dbReference>
<protein>
    <submittedName>
        <fullName evidence="2">THUMP domain protein</fullName>
    </submittedName>
</protein>
<evidence type="ECO:0000313" key="2">
    <source>
        <dbReference type="EMBL" id="EQD79364.1"/>
    </source>
</evidence>
<evidence type="ECO:0000259" key="1">
    <source>
        <dbReference type="PROSITE" id="PS51165"/>
    </source>
</evidence>
<organism evidence="2">
    <name type="scientific">mine drainage metagenome</name>
    <dbReference type="NCBI Taxonomy" id="410659"/>
    <lineage>
        <taxon>unclassified sequences</taxon>
        <taxon>metagenomes</taxon>
        <taxon>ecological metagenomes</taxon>
    </lineage>
</organism>
<dbReference type="AlphaFoldDB" id="T1DD35"/>
<dbReference type="Gene3D" id="3.30.2130.30">
    <property type="match status" value="1"/>
</dbReference>